<comment type="caution">
    <text evidence="2">The sequence shown here is derived from an EMBL/GenBank/DDBJ whole genome shotgun (WGS) entry which is preliminary data.</text>
</comment>
<evidence type="ECO:0000313" key="3">
    <source>
        <dbReference type="Proteomes" id="UP001396334"/>
    </source>
</evidence>
<feature type="domain" description="DUF659" evidence="1">
    <location>
        <begin position="10"/>
        <end position="161"/>
    </location>
</feature>
<dbReference type="InterPro" id="IPR012337">
    <property type="entry name" value="RNaseH-like_sf"/>
</dbReference>
<dbReference type="PANTHER" id="PTHR32166">
    <property type="entry name" value="OSJNBA0013A04.12 PROTEIN"/>
    <property type="match status" value="1"/>
</dbReference>
<dbReference type="EMBL" id="JBBPBN010000042">
    <property type="protein sequence ID" value="KAK8997916.1"/>
    <property type="molecule type" value="Genomic_DNA"/>
</dbReference>
<organism evidence="2 3">
    <name type="scientific">Hibiscus sabdariffa</name>
    <name type="common">roselle</name>
    <dbReference type="NCBI Taxonomy" id="183260"/>
    <lineage>
        <taxon>Eukaryota</taxon>
        <taxon>Viridiplantae</taxon>
        <taxon>Streptophyta</taxon>
        <taxon>Embryophyta</taxon>
        <taxon>Tracheophyta</taxon>
        <taxon>Spermatophyta</taxon>
        <taxon>Magnoliopsida</taxon>
        <taxon>eudicotyledons</taxon>
        <taxon>Gunneridae</taxon>
        <taxon>Pentapetalae</taxon>
        <taxon>rosids</taxon>
        <taxon>malvids</taxon>
        <taxon>Malvales</taxon>
        <taxon>Malvaceae</taxon>
        <taxon>Malvoideae</taxon>
        <taxon>Hibiscus</taxon>
    </lineage>
</organism>
<evidence type="ECO:0000313" key="2">
    <source>
        <dbReference type="EMBL" id="KAK8997916.1"/>
    </source>
</evidence>
<sequence>MAVGKGVKLPTPYEVSDVCLASEYEQVREWVNGLKTQWKELGATLMCDGWTKSLNQMHIISFLVYCSKGTVFFFEVSSICSRDADFYYNLLDKVIEEIGEEYIIQVVTDNEAAIIAAGKILMLKRNHLYWTSCATHCLYLCLDDIGKKFNIAKVLEEAKKVTCFIYNHIWTVDLMKKYTNGKQILQPAFTRFATHFIQLEEITRQK</sequence>
<reference evidence="2 3" key="1">
    <citation type="journal article" date="2024" name="G3 (Bethesda)">
        <title>Genome assembly of Hibiscus sabdariffa L. provides insights into metabolisms of medicinal natural products.</title>
        <authorList>
            <person name="Kim T."/>
        </authorList>
    </citation>
    <scope>NUCLEOTIDE SEQUENCE [LARGE SCALE GENOMIC DNA]</scope>
    <source>
        <strain evidence="2">TK-2024</strain>
        <tissue evidence="2">Old leaves</tissue>
    </source>
</reference>
<protein>
    <recommendedName>
        <fullName evidence="1">DUF659 domain-containing protein</fullName>
    </recommendedName>
</protein>
<accession>A0ABR2QBA4</accession>
<proteinExistence type="predicted"/>
<keyword evidence="3" id="KW-1185">Reference proteome</keyword>
<dbReference type="Pfam" id="PF04937">
    <property type="entry name" value="DUF659"/>
    <property type="match status" value="1"/>
</dbReference>
<gene>
    <name evidence="2" type="ORF">V6N11_012452</name>
</gene>
<dbReference type="SUPFAM" id="SSF53098">
    <property type="entry name" value="Ribonuclease H-like"/>
    <property type="match status" value="1"/>
</dbReference>
<name>A0ABR2QBA4_9ROSI</name>
<dbReference type="InterPro" id="IPR007021">
    <property type="entry name" value="DUF659"/>
</dbReference>
<dbReference type="PANTHER" id="PTHR32166:SF122">
    <property type="entry name" value="OS09G0499600 PROTEIN"/>
    <property type="match status" value="1"/>
</dbReference>
<dbReference type="Proteomes" id="UP001396334">
    <property type="component" value="Unassembled WGS sequence"/>
</dbReference>
<evidence type="ECO:0000259" key="1">
    <source>
        <dbReference type="Pfam" id="PF04937"/>
    </source>
</evidence>